<dbReference type="GO" id="GO:0010181">
    <property type="term" value="F:FMN binding"/>
    <property type="evidence" value="ECO:0007669"/>
    <property type="project" value="InterPro"/>
</dbReference>
<organism evidence="5 6">
    <name type="scientific">Henriciella mobilis</name>
    <dbReference type="NCBI Taxonomy" id="2305467"/>
    <lineage>
        <taxon>Bacteria</taxon>
        <taxon>Pseudomonadati</taxon>
        <taxon>Pseudomonadota</taxon>
        <taxon>Alphaproteobacteria</taxon>
        <taxon>Hyphomonadales</taxon>
        <taxon>Hyphomonadaceae</taxon>
        <taxon>Henriciella</taxon>
    </lineage>
</organism>
<dbReference type="Pfam" id="PF03358">
    <property type="entry name" value="FMN_red"/>
    <property type="match status" value="1"/>
</dbReference>
<proteinExistence type="predicted"/>
<dbReference type="InterPro" id="IPR005025">
    <property type="entry name" value="FMN_Rdtase-like_dom"/>
</dbReference>
<keyword evidence="6" id="KW-1185">Reference proteome</keyword>
<evidence type="ECO:0000256" key="3">
    <source>
        <dbReference type="ARBA" id="ARBA00022643"/>
    </source>
</evidence>
<gene>
    <name evidence="5" type="ORF">D1223_05960</name>
</gene>
<sequence>MTKVAIIYHSGYGHTAKVADHILKGAQAVHGADVTLYKADDLTSPDKGPWSELAEADAIIFGAPTYMGSASAVFKQFMEAASKVWMAQGWRDKIAAGFTNSGSLAGDKLNTLQELAIFAGQQGMIWVNYGAFPGYNTSQSDYESAWNRAGHMIGLGTQSLTDLPADQTPDRADLETAEDFGRRVAEATKRWVRGKVDQALETA</sequence>
<evidence type="ECO:0000256" key="2">
    <source>
        <dbReference type="ARBA" id="ARBA00022630"/>
    </source>
</evidence>
<dbReference type="SUPFAM" id="SSF52218">
    <property type="entry name" value="Flavoproteins"/>
    <property type="match status" value="1"/>
</dbReference>
<dbReference type="AlphaFoldDB" id="A0A399RK24"/>
<evidence type="ECO:0000259" key="4">
    <source>
        <dbReference type="PROSITE" id="PS50902"/>
    </source>
</evidence>
<dbReference type="PANTHER" id="PTHR30546:SF23">
    <property type="entry name" value="FLAVOPROTEIN-LIKE PROTEIN YCP4-RELATED"/>
    <property type="match status" value="1"/>
</dbReference>
<dbReference type="PROSITE" id="PS50902">
    <property type="entry name" value="FLAVODOXIN_LIKE"/>
    <property type="match status" value="1"/>
</dbReference>
<dbReference type="InterPro" id="IPR001226">
    <property type="entry name" value="Flavodoxin_CS"/>
</dbReference>
<dbReference type="RefSeq" id="WP_119375511.1">
    <property type="nucleotide sequence ID" value="NZ_QWFX01000006.1"/>
</dbReference>
<keyword evidence="3" id="KW-0288">FMN</keyword>
<protein>
    <submittedName>
        <fullName evidence="5">Flavodoxin family protein</fullName>
    </submittedName>
</protein>
<dbReference type="Proteomes" id="UP000266385">
    <property type="component" value="Unassembled WGS sequence"/>
</dbReference>
<dbReference type="PROSITE" id="PS00201">
    <property type="entry name" value="FLAVODOXIN"/>
    <property type="match status" value="1"/>
</dbReference>
<dbReference type="EMBL" id="QWFX01000006">
    <property type="protein sequence ID" value="RIJ30192.1"/>
    <property type="molecule type" value="Genomic_DNA"/>
</dbReference>
<dbReference type="GO" id="GO:0003955">
    <property type="term" value="F:NAD(P)H dehydrogenase (quinone) activity"/>
    <property type="evidence" value="ECO:0007669"/>
    <property type="project" value="TreeGrafter"/>
</dbReference>
<comment type="cofactor">
    <cofactor evidence="1">
        <name>FMN</name>
        <dbReference type="ChEBI" id="CHEBI:58210"/>
    </cofactor>
</comment>
<comment type="caution">
    <text evidence="5">The sequence shown here is derived from an EMBL/GenBank/DDBJ whole genome shotgun (WGS) entry which is preliminary data.</text>
</comment>
<dbReference type="OrthoDB" id="9801479at2"/>
<evidence type="ECO:0000313" key="6">
    <source>
        <dbReference type="Proteomes" id="UP000266385"/>
    </source>
</evidence>
<reference evidence="5 6" key="1">
    <citation type="submission" date="2018-08" db="EMBL/GenBank/DDBJ databases">
        <title>Henriciella mobilis sp. nov., isolated from seawater.</title>
        <authorList>
            <person name="Cheng H."/>
            <person name="Wu Y.-H."/>
            <person name="Xu X.-W."/>
            <person name="Guo L.-L."/>
        </authorList>
    </citation>
    <scope>NUCLEOTIDE SEQUENCE [LARGE SCALE GENOMIC DNA]</scope>
    <source>
        <strain evidence="5 6">JN25</strain>
    </source>
</reference>
<accession>A0A399RK24</accession>
<evidence type="ECO:0000256" key="1">
    <source>
        <dbReference type="ARBA" id="ARBA00001917"/>
    </source>
</evidence>
<dbReference type="GO" id="GO:0016020">
    <property type="term" value="C:membrane"/>
    <property type="evidence" value="ECO:0007669"/>
    <property type="project" value="TreeGrafter"/>
</dbReference>
<feature type="domain" description="Flavodoxin-like" evidence="4">
    <location>
        <begin position="4"/>
        <end position="185"/>
    </location>
</feature>
<dbReference type="InterPro" id="IPR008254">
    <property type="entry name" value="Flavodoxin/NO_synth"/>
</dbReference>
<keyword evidence="2" id="KW-0285">Flavoprotein</keyword>
<dbReference type="GO" id="GO:0009055">
    <property type="term" value="F:electron transfer activity"/>
    <property type="evidence" value="ECO:0007669"/>
    <property type="project" value="InterPro"/>
</dbReference>
<dbReference type="PANTHER" id="PTHR30546">
    <property type="entry name" value="FLAVODOXIN-RELATED PROTEIN WRBA-RELATED"/>
    <property type="match status" value="1"/>
</dbReference>
<dbReference type="InterPro" id="IPR029039">
    <property type="entry name" value="Flavoprotein-like_sf"/>
</dbReference>
<name>A0A399RK24_9PROT</name>
<dbReference type="Gene3D" id="3.40.50.360">
    <property type="match status" value="1"/>
</dbReference>
<evidence type="ECO:0000313" key="5">
    <source>
        <dbReference type="EMBL" id="RIJ30192.1"/>
    </source>
</evidence>